<name>A5D1Y4_PELTS</name>
<protein>
    <submittedName>
        <fullName evidence="2">Periplasmic component of the Tol biopolymer transport system</fullName>
    </submittedName>
</protein>
<dbReference type="SUPFAM" id="SSF82171">
    <property type="entry name" value="DPP6 N-terminal domain-like"/>
    <property type="match status" value="1"/>
</dbReference>
<dbReference type="Proteomes" id="UP000006556">
    <property type="component" value="Chromosome"/>
</dbReference>
<gene>
    <name evidence="2" type="primary">TolB</name>
    <name evidence="2" type="ordered locus">PTH_1570</name>
</gene>
<sequence length="460" mass="51584">MNRKIIFASAVVVVICSLLIIMPLLASNGKWTYLAPEDCQLIAMADNTPVVYNALQDKDKKKISEAVSGTFVENGMEVFEEGKAPMEFNYDESGRPDIVPSLKFKKITPENALADVSKEVFEVSYQDGEETKKAKIANLTLDGKTILASADPECFGLIPSPDHTKGIFYNEKGLWLLQAGKQGASKVSKDKYNGKSYNDLVNELKKKLTGSEGPAIIWWNDNPIFSPDGSKIVYTTNRDCVESGGSSIWLYDLASGEEQHLIRNTGGEHYRCKGWLNTKYIIYQKLARGSSQYFIADVEGNSQELKLDGEKPDILSVYSEMIAYTNESRNICVVKVDLENNPGSVNVIYEKPIEGVLRQTMPPAFSATRRNFSPDGSKLAYLYAPDSNETVRHLVIVDLNTKEETFLKEVPSKDRVRTVFYDFDWLDNERLLIRVSRIVDGMNEISSWVYSEGVVGDENY</sequence>
<dbReference type="PANTHER" id="PTHR36842">
    <property type="entry name" value="PROTEIN TOLB HOMOLOG"/>
    <property type="match status" value="1"/>
</dbReference>
<dbReference type="eggNOG" id="COG0823">
    <property type="taxonomic scope" value="Bacteria"/>
</dbReference>
<dbReference type="InterPro" id="IPR011659">
    <property type="entry name" value="WD40"/>
</dbReference>
<dbReference type="Gene3D" id="2.120.10.30">
    <property type="entry name" value="TolB, C-terminal domain"/>
    <property type="match status" value="1"/>
</dbReference>
<evidence type="ECO:0000313" key="2">
    <source>
        <dbReference type="EMBL" id="BAF59751.1"/>
    </source>
</evidence>
<reference evidence="3" key="1">
    <citation type="journal article" date="2008" name="Genome Res.">
        <title>The genome of Pelotomaculum thermopropionicum reveals niche-associated evolution in anaerobic microbiota.</title>
        <authorList>
            <person name="Kosaka T."/>
            <person name="Kato S."/>
            <person name="Shimoyama T."/>
            <person name="Ishii S."/>
            <person name="Abe T."/>
            <person name="Watanabe K."/>
        </authorList>
    </citation>
    <scope>NUCLEOTIDE SEQUENCE [LARGE SCALE GENOMIC DNA]</scope>
    <source>
        <strain evidence="3">DSM 13744 / JCM 10971 / SI</strain>
    </source>
</reference>
<evidence type="ECO:0000313" key="3">
    <source>
        <dbReference type="Proteomes" id="UP000006556"/>
    </source>
</evidence>
<dbReference type="InterPro" id="IPR011042">
    <property type="entry name" value="6-blade_b-propeller_TolB-like"/>
</dbReference>
<dbReference type="EMBL" id="AP009389">
    <property type="protein sequence ID" value="BAF59751.1"/>
    <property type="molecule type" value="Genomic_DNA"/>
</dbReference>
<dbReference type="STRING" id="370438.PTH_1570"/>
<dbReference type="KEGG" id="pth:PTH_1570"/>
<keyword evidence="3" id="KW-1185">Reference proteome</keyword>
<proteinExistence type="inferred from homology"/>
<dbReference type="AlphaFoldDB" id="A5D1Y4"/>
<dbReference type="Pfam" id="PF07676">
    <property type="entry name" value="PD40"/>
    <property type="match status" value="1"/>
</dbReference>
<dbReference type="HOGENOM" id="CLU_594268_0_0_9"/>
<evidence type="ECO:0000256" key="1">
    <source>
        <dbReference type="ARBA" id="ARBA00009820"/>
    </source>
</evidence>
<organism evidence="2 3">
    <name type="scientific">Pelotomaculum thermopropionicum (strain DSM 13744 / JCM 10971 / SI)</name>
    <dbReference type="NCBI Taxonomy" id="370438"/>
    <lineage>
        <taxon>Bacteria</taxon>
        <taxon>Bacillati</taxon>
        <taxon>Bacillota</taxon>
        <taxon>Clostridia</taxon>
        <taxon>Eubacteriales</taxon>
        <taxon>Desulfotomaculaceae</taxon>
        <taxon>Pelotomaculum</taxon>
    </lineage>
</organism>
<comment type="similarity">
    <text evidence="1">Belongs to the TolB family.</text>
</comment>
<accession>A5D1Y4</accession>